<sequence length="496" mass="55648">MENIFSQKMADKSDLELKEILENRYDYQEEAFSAALYEVEKRRKAKVYNTPAETTSEQKLKEEEEAEEENDKHRSVAQILSGLIPSSGYIVTPLIIYINIFIYLLMVIMGVHPVEPSVDSLIEWGGNIRVLSLDGEAWRLLTCAFLHIGAMHLLFNMYALLFIGKEIETQIGSSKFLFAYLVTAILASITSIAVNDNVVGAGASGAIFGMYGVLISLVLLKGLEIPQETRKNFLTSVFTFVGYNLFFGFTQEGIDNAAHIGGLVSGLLVGGIFYVTKSDLRVTRVTNFVVLVSVALLITALPRLIPNQFGTYTKLMEEFTVMEEKALQVYQLSEHTNDDVYLKAITEESLPSMEKCLTLIVQIDTIGNLPLELQEQNKLLKRYVLYRIGCFQLAEKSINEQTTMYHQDIERYNQKIELILHKLEGQDISDSDLVANPPLTDSDEPLIIFDGMPILSNKNINHSIIESIEVLKDEAATSIYGERGKNGVVLINTKKQ</sequence>
<dbReference type="PROSITE" id="PS52016">
    <property type="entry name" value="TONB_DEPENDENT_REC_3"/>
    <property type="match status" value="1"/>
</dbReference>
<dbReference type="PANTHER" id="PTHR43731">
    <property type="entry name" value="RHOMBOID PROTEASE"/>
    <property type="match status" value="1"/>
</dbReference>
<evidence type="ECO:0000256" key="1">
    <source>
        <dbReference type="ARBA" id="ARBA00004141"/>
    </source>
</evidence>
<dbReference type="InterPro" id="IPR023997">
    <property type="entry name" value="TonB-dep_OMP_SusC/RagA_CS"/>
</dbReference>
<dbReference type="EMBL" id="JAENRR010000101">
    <property type="protein sequence ID" value="MBK3519893.1"/>
    <property type="molecule type" value="Genomic_DNA"/>
</dbReference>
<name>A0ABS1HQE2_9BACT</name>
<evidence type="ECO:0000256" key="3">
    <source>
        <dbReference type="ARBA" id="ARBA00022692"/>
    </source>
</evidence>
<dbReference type="Proteomes" id="UP000605676">
    <property type="component" value="Unassembled WGS sequence"/>
</dbReference>
<dbReference type="InterPro" id="IPR050925">
    <property type="entry name" value="Rhomboid_protease_S54"/>
</dbReference>
<keyword evidence="5 9" id="KW-1133">Transmembrane helix</keyword>
<feature type="transmembrane region" description="Helical" evidence="9">
    <location>
        <begin position="288"/>
        <end position="305"/>
    </location>
</feature>
<dbReference type="GO" id="GO:0006508">
    <property type="term" value="P:proteolysis"/>
    <property type="evidence" value="ECO:0007669"/>
    <property type="project" value="UniProtKB-KW"/>
</dbReference>
<evidence type="ECO:0000256" key="9">
    <source>
        <dbReference type="SAM" id="Phobius"/>
    </source>
</evidence>
<dbReference type="SUPFAM" id="SSF56935">
    <property type="entry name" value="Porins"/>
    <property type="match status" value="1"/>
</dbReference>
<keyword evidence="7" id="KW-1134">Transmembrane beta strand</keyword>
<comment type="caution">
    <text evidence="11">The sequence shown here is derived from an EMBL/GenBank/DDBJ whole genome shotgun (WGS) entry which is preliminary data.</text>
</comment>
<reference evidence="11 12" key="1">
    <citation type="submission" date="2021-01" db="EMBL/GenBank/DDBJ databases">
        <title>Carboxyliciviraga sp.nov., isolated from coastal sediments.</title>
        <authorList>
            <person name="Lu D."/>
            <person name="Zhang T."/>
        </authorList>
    </citation>
    <scope>NUCLEOTIDE SEQUENCE [LARGE SCALE GENOMIC DNA]</scope>
    <source>
        <strain evidence="11 12">N1Y132</strain>
    </source>
</reference>
<dbReference type="SUPFAM" id="SSF144091">
    <property type="entry name" value="Rhomboid-like"/>
    <property type="match status" value="1"/>
</dbReference>
<keyword evidence="3 7" id="KW-0812">Transmembrane</keyword>
<dbReference type="RefSeq" id="WP_200467112.1">
    <property type="nucleotide sequence ID" value="NZ_JAENRR010000101.1"/>
</dbReference>
<accession>A0ABS1HQE2</accession>
<keyword evidence="7" id="KW-0998">Cell outer membrane</keyword>
<evidence type="ECO:0000256" key="7">
    <source>
        <dbReference type="PROSITE-ProRule" id="PRU01360"/>
    </source>
</evidence>
<keyword evidence="4" id="KW-0378">Hydrolase</keyword>
<comment type="similarity">
    <text evidence="2">Belongs to the peptidase S54 family.</text>
</comment>
<dbReference type="Pfam" id="PF01694">
    <property type="entry name" value="Rhomboid"/>
    <property type="match status" value="1"/>
</dbReference>
<keyword evidence="7" id="KW-0813">Transport</keyword>
<protein>
    <submittedName>
        <fullName evidence="11">Rhomboid family intramembrane serine protease</fullName>
    </submittedName>
</protein>
<dbReference type="InterPro" id="IPR022764">
    <property type="entry name" value="Peptidase_S54_rhomboid_dom"/>
</dbReference>
<evidence type="ECO:0000256" key="2">
    <source>
        <dbReference type="ARBA" id="ARBA00009045"/>
    </source>
</evidence>
<feature type="transmembrane region" description="Helical" evidence="9">
    <location>
        <begin position="257"/>
        <end position="276"/>
    </location>
</feature>
<feature type="transmembrane region" description="Helical" evidence="9">
    <location>
        <begin position="232"/>
        <end position="251"/>
    </location>
</feature>
<evidence type="ECO:0000256" key="5">
    <source>
        <dbReference type="ARBA" id="ARBA00022989"/>
    </source>
</evidence>
<feature type="transmembrane region" description="Helical" evidence="9">
    <location>
        <begin position="200"/>
        <end position="220"/>
    </location>
</feature>
<dbReference type="PANTHER" id="PTHR43731:SF14">
    <property type="entry name" value="PRESENILIN-ASSOCIATED RHOMBOID-LIKE PROTEIN, MITOCHONDRIAL"/>
    <property type="match status" value="1"/>
</dbReference>
<comment type="subcellular location">
    <subcellularLocation>
        <location evidence="7">Cell outer membrane</location>
        <topology evidence="7">Multi-pass membrane protein</topology>
    </subcellularLocation>
    <subcellularLocation>
        <location evidence="1">Membrane</location>
        <topology evidence="1">Multi-pass membrane protein</topology>
    </subcellularLocation>
</comment>
<comment type="similarity">
    <text evidence="7">Belongs to the TonB-dependent receptor family.</text>
</comment>
<dbReference type="Gene3D" id="2.170.130.10">
    <property type="entry name" value="TonB-dependent receptor, plug domain"/>
    <property type="match status" value="1"/>
</dbReference>
<keyword evidence="6 7" id="KW-0472">Membrane</keyword>
<organism evidence="11 12">
    <name type="scientific">Carboxylicivirga marina</name>
    <dbReference type="NCBI Taxonomy" id="2800988"/>
    <lineage>
        <taxon>Bacteria</taxon>
        <taxon>Pseudomonadati</taxon>
        <taxon>Bacteroidota</taxon>
        <taxon>Bacteroidia</taxon>
        <taxon>Marinilabiliales</taxon>
        <taxon>Marinilabiliaceae</taxon>
        <taxon>Carboxylicivirga</taxon>
    </lineage>
</organism>
<keyword evidence="11" id="KW-0645">Protease</keyword>
<dbReference type="InterPro" id="IPR039426">
    <property type="entry name" value="TonB-dep_rcpt-like"/>
</dbReference>
<evidence type="ECO:0000313" key="12">
    <source>
        <dbReference type="Proteomes" id="UP000605676"/>
    </source>
</evidence>
<evidence type="ECO:0000256" key="4">
    <source>
        <dbReference type="ARBA" id="ARBA00022801"/>
    </source>
</evidence>
<dbReference type="GO" id="GO:0008233">
    <property type="term" value="F:peptidase activity"/>
    <property type="evidence" value="ECO:0007669"/>
    <property type="project" value="UniProtKB-KW"/>
</dbReference>
<keyword evidence="12" id="KW-1185">Reference proteome</keyword>
<feature type="transmembrane region" description="Helical" evidence="9">
    <location>
        <begin position="137"/>
        <end position="164"/>
    </location>
</feature>
<dbReference type="NCBIfam" id="TIGR04057">
    <property type="entry name" value="SusC_RagA_signa"/>
    <property type="match status" value="1"/>
</dbReference>
<dbReference type="Gene3D" id="1.20.1540.10">
    <property type="entry name" value="Rhomboid-like"/>
    <property type="match status" value="1"/>
</dbReference>
<dbReference type="InterPro" id="IPR035952">
    <property type="entry name" value="Rhomboid-like_sf"/>
</dbReference>
<evidence type="ECO:0000256" key="8">
    <source>
        <dbReference type="SAM" id="MobiDB-lite"/>
    </source>
</evidence>
<evidence type="ECO:0000313" key="11">
    <source>
        <dbReference type="EMBL" id="MBK3519893.1"/>
    </source>
</evidence>
<proteinExistence type="inferred from homology"/>
<feature type="domain" description="Peptidase S54 rhomboid" evidence="10">
    <location>
        <begin position="135"/>
        <end position="273"/>
    </location>
</feature>
<evidence type="ECO:0000256" key="6">
    <source>
        <dbReference type="ARBA" id="ARBA00023136"/>
    </source>
</evidence>
<evidence type="ECO:0000259" key="10">
    <source>
        <dbReference type="Pfam" id="PF01694"/>
    </source>
</evidence>
<dbReference type="InterPro" id="IPR037066">
    <property type="entry name" value="Plug_dom_sf"/>
</dbReference>
<feature type="transmembrane region" description="Helical" evidence="9">
    <location>
        <begin position="89"/>
        <end position="111"/>
    </location>
</feature>
<feature type="transmembrane region" description="Helical" evidence="9">
    <location>
        <begin position="176"/>
        <end position="194"/>
    </location>
</feature>
<feature type="region of interest" description="Disordered" evidence="8">
    <location>
        <begin position="48"/>
        <end position="71"/>
    </location>
</feature>
<gene>
    <name evidence="11" type="ORF">JIV24_21320</name>
</gene>